<dbReference type="GO" id="GO:0009252">
    <property type="term" value="P:peptidoglycan biosynthetic process"/>
    <property type="evidence" value="ECO:0007669"/>
    <property type="project" value="InterPro"/>
</dbReference>
<evidence type="ECO:0000256" key="6">
    <source>
        <dbReference type="ARBA" id="ARBA00022676"/>
    </source>
</evidence>
<evidence type="ECO:0000256" key="8">
    <source>
        <dbReference type="ARBA" id="ARBA00022801"/>
    </source>
</evidence>
<feature type="domain" description="Penicillin-binding protein transpeptidase" evidence="12">
    <location>
        <begin position="303"/>
        <end position="524"/>
    </location>
</feature>
<evidence type="ECO:0000256" key="7">
    <source>
        <dbReference type="ARBA" id="ARBA00022679"/>
    </source>
</evidence>
<comment type="similarity">
    <text evidence="2">In the C-terminal section; belongs to the transpeptidase family.</text>
</comment>
<comment type="similarity">
    <text evidence="3">In the N-terminal section; belongs to the glycosyltransferase 51 family.</text>
</comment>
<dbReference type="NCBIfam" id="TIGR02073">
    <property type="entry name" value="PBP_1c"/>
    <property type="match status" value="1"/>
</dbReference>
<gene>
    <name evidence="15" type="primary">pbpC</name>
    <name evidence="15" type="ORF">AAG747_19965</name>
</gene>
<reference evidence="15 16" key="1">
    <citation type="submission" date="2024-04" db="EMBL/GenBank/DDBJ databases">
        <title>Novel genus in family Flammeovirgaceae.</title>
        <authorList>
            <person name="Nguyen T.H."/>
            <person name="Vuong T.Q."/>
            <person name="Le H."/>
            <person name="Kim S.-G."/>
        </authorList>
    </citation>
    <scope>NUCLEOTIDE SEQUENCE [LARGE SCALE GENOMIC DNA]</scope>
    <source>
        <strain evidence="15 16">JCM 23209</strain>
    </source>
</reference>
<evidence type="ECO:0000313" key="15">
    <source>
        <dbReference type="EMBL" id="MEN7550207.1"/>
    </source>
</evidence>
<dbReference type="Proteomes" id="UP001403385">
    <property type="component" value="Unassembled WGS sequence"/>
</dbReference>
<dbReference type="InterPro" id="IPR009647">
    <property type="entry name" value="PBP_C"/>
</dbReference>
<feature type="domain" description="Glycosyl transferase family 51" evidence="13">
    <location>
        <begin position="49"/>
        <end position="224"/>
    </location>
</feature>
<evidence type="ECO:0000256" key="2">
    <source>
        <dbReference type="ARBA" id="ARBA00007090"/>
    </source>
</evidence>
<dbReference type="Gene3D" id="1.10.3810.10">
    <property type="entry name" value="Biosynthetic peptidoglycan transglycosylase-like"/>
    <property type="match status" value="1"/>
</dbReference>
<dbReference type="PANTHER" id="PTHR32282">
    <property type="entry name" value="BINDING PROTEIN TRANSPEPTIDASE, PUTATIVE-RELATED"/>
    <property type="match status" value="1"/>
</dbReference>
<dbReference type="SUPFAM" id="SSF53955">
    <property type="entry name" value="Lysozyme-like"/>
    <property type="match status" value="1"/>
</dbReference>
<comment type="caution">
    <text evidence="15">The sequence shown here is derived from an EMBL/GenBank/DDBJ whole genome shotgun (WGS) entry which is preliminary data.</text>
</comment>
<dbReference type="GO" id="GO:0030288">
    <property type="term" value="C:outer membrane-bounded periplasmic space"/>
    <property type="evidence" value="ECO:0007669"/>
    <property type="project" value="TreeGrafter"/>
</dbReference>
<dbReference type="SUPFAM" id="SSF56601">
    <property type="entry name" value="beta-lactamase/transpeptidase-like"/>
    <property type="match status" value="1"/>
</dbReference>
<dbReference type="Pfam" id="PF00912">
    <property type="entry name" value="Transgly"/>
    <property type="match status" value="1"/>
</dbReference>
<evidence type="ECO:0000256" key="1">
    <source>
        <dbReference type="ARBA" id="ARBA00004752"/>
    </source>
</evidence>
<dbReference type="InterPro" id="IPR001264">
    <property type="entry name" value="Glyco_trans_51"/>
</dbReference>
<keyword evidence="4" id="KW-0121">Carboxypeptidase</keyword>
<evidence type="ECO:0000259" key="14">
    <source>
        <dbReference type="Pfam" id="PF06832"/>
    </source>
</evidence>
<comment type="pathway">
    <text evidence="1">Cell wall biogenesis; peptidoglycan biosynthesis.</text>
</comment>
<keyword evidence="16" id="KW-1185">Reference proteome</keyword>
<proteinExistence type="inferred from homology"/>
<dbReference type="GO" id="GO:0008658">
    <property type="term" value="F:penicillin binding"/>
    <property type="evidence" value="ECO:0007669"/>
    <property type="project" value="InterPro"/>
</dbReference>
<keyword evidence="9" id="KW-0511">Multifunctional enzyme</keyword>
<evidence type="ECO:0000256" key="11">
    <source>
        <dbReference type="ARBA" id="ARBA00049902"/>
    </source>
</evidence>
<dbReference type="InterPro" id="IPR011815">
    <property type="entry name" value="PBP_1c"/>
</dbReference>
<name>A0AAW9S9R9_9BACT</name>
<dbReference type="AlphaFoldDB" id="A0AAW9S9R9"/>
<organism evidence="15 16">
    <name type="scientific">Rapidithrix thailandica</name>
    <dbReference type="NCBI Taxonomy" id="413964"/>
    <lineage>
        <taxon>Bacteria</taxon>
        <taxon>Pseudomonadati</taxon>
        <taxon>Bacteroidota</taxon>
        <taxon>Cytophagia</taxon>
        <taxon>Cytophagales</taxon>
        <taxon>Flammeovirgaceae</taxon>
        <taxon>Rapidithrix</taxon>
    </lineage>
</organism>
<dbReference type="RefSeq" id="WP_346822986.1">
    <property type="nucleotide sequence ID" value="NZ_JBDKWZ010000012.1"/>
</dbReference>
<sequence>MKNKKKLILLRNLLFGILALLLAFICLDMAFPFPVRLSYSQVITSRKGEILQAFLNRGDKWRMKVTLEEVSPELVEAFLKKEDKYFYYHLGINPVAVSRAFANNLLKGKTTSGASTITMQVTRLLEPKSRTYANKLWEMFRSFQLEWHYSKDEIFEMYLNLVPYGGNIEGVKAASLLYFGTTPDKLSMAQVMTLAIIPNRPTTLALGKNNSLIEKERNQWLKRFQQAGFFADTDYESARAEPLDAYRRPAPKIIPHLASRLHRKYPLQPNLATTINSEMQQKVAQIVKNYSRSVRRFDIHNAAVMVIDNANREVLAYVGSPDFYDNQHAGQVDGIQAVRSPGSTLKPLLYATGFDMGLFTPKLTINDVPIDYDGYSPENFDKKFHGKISVETALAKSLNVPAVKALKQIDVPVFIQKLIESGFAQIEKDKYKLGYSVALGGCGVTLEELSTLYCAFSNEGAYAPVRYLQNERDSVSQRQVLSPAATYMTTEILTQLERPDLPNNYQSSSNVPKVAWKTGTSYGRRDAWSIGYNKDFTIGIWVGNFSGNGVRELTGSQIATPLLFKLFHTIDYNSKKEWFGMPEDMQFRLVCSESGRIPDHSCKHQITDYFIPLISHNQQCTHQKLYFTQPDGNYTYCNQCLPPAGYTKKLYPNYPPELIAYFETEKIPYAKVPPHNPSCKRIFPNKPPAIVSPVEGREYILPEKDTQLMLKCNASGDVAYVYWYINNQFYKKSAATEKVFFTPPKGKVKISCSDDKGRNSDIVVQVI</sequence>
<dbReference type="EC" id="2.4.99.28" evidence="10"/>
<evidence type="ECO:0000313" key="16">
    <source>
        <dbReference type="Proteomes" id="UP001403385"/>
    </source>
</evidence>
<evidence type="ECO:0000259" key="12">
    <source>
        <dbReference type="Pfam" id="PF00905"/>
    </source>
</evidence>
<protein>
    <recommendedName>
        <fullName evidence="10">peptidoglycan glycosyltransferase</fullName>
        <ecNumber evidence="10">2.4.99.28</ecNumber>
    </recommendedName>
</protein>
<evidence type="ECO:0000256" key="4">
    <source>
        <dbReference type="ARBA" id="ARBA00022645"/>
    </source>
</evidence>
<dbReference type="GO" id="GO:0004180">
    <property type="term" value="F:carboxypeptidase activity"/>
    <property type="evidence" value="ECO:0007669"/>
    <property type="project" value="UniProtKB-KW"/>
</dbReference>
<dbReference type="InterPro" id="IPR036950">
    <property type="entry name" value="PBP_transglycosylase"/>
</dbReference>
<dbReference type="InterPro" id="IPR001460">
    <property type="entry name" value="PCN-bd_Tpept"/>
</dbReference>
<dbReference type="EMBL" id="JBDKWZ010000012">
    <property type="protein sequence ID" value="MEN7550207.1"/>
    <property type="molecule type" value="Genomic_DNA"/>
</dbReference>
<dbReference type="InterPro" id="IPR012338">
    <property type="entry name" value="Beta-lactam/transpept-like"/>
</dbReference>
<dbReference type="GO" id="GO:0008955">
    <property type="term" value="F:peptidoglycan glycosyltransferase activity"/>
    <property type="evidence" value="ECO:0007669"/>
    <property type="project" value="UniProtKB-EC"/>
</dbReference>
<dbReference type="Pfam" id="PF06832">
    <property type="entry name" value="BiPBP_C"/>
    <property type="match status" value="1"/>
</dbReference>
<evidence type="ECO:0000259" key="13">
    <source>
        <dbReference type="Pfam" id="PF00912"/>
    </source>
</evidence>
<feature type="domain" description="Penicillin-binding C-terminal" evidence="14">
    <location>
        <begin position="685"/>
        <end position="763"/>
    </location>
</feature>
<comment type="catalytic activity">
    <reaction evidence="11">
        <text>[GlcNAc-(1-&gt;4)-Mur2Ac(oyl-L-Ala-gamma-D-Glu-L-Lys-D-Ala-D-Ala)](n)-di-trans,octa-cis-undecaprenyl diphosphate + beta-D-GlcNAc-(1-&gt;4)-Mur2Ac(oyl-L-Ala-gamma-D-Glu-L-Lys-D-Ala-D-Ala)-di-trans,octa-cis-undecaprenyl diphosphate = [GlcNAc-(1-&gt;4)-Mur2Ac(oyl-L-Ala-gamma-D-Glu-L-Lys-D-Ala-D-Ala)](n+1)-di-trans,octa-cis-undecaprenyl diphosphate + di-trans,octa-cis-undecaprenyl diphosphate + H(+)</text>
        <dbReference type="Rhea" id="RHEA:23708"/>
        <dbReference type="Rhea" id="RHEA-COMP:9602"/>
        <dbReference type="Rhea" id="RHEA-COMP:9603"/>
        <dbReference type="ChEBI" id="CHEBI:15378"/>
        <dbReference type="ChEBI" id="CHEBI:58405"/>
        <dbReference type="ChEBI" id="CHEBI:60033"/>
        <dbReference type="ChEBI" id="CHEBI:78435"/>
        <dbReference type="EC" id="2.4.99.28"/>
    </reaction>
</comment>
<dbReference type="PANTHER" id="PTHR32282:SF15">
    <property type="entry name" value="PENICILLIN-BINDING PROTEIN 1C"/>
    <property type="match status" value="1"/>
</dbReference>
<dbReference type="Pfam" id="PF00905">
    <property type="entry name" value="Transpeptidase"/>
    <property type="match status" value="1"/>
</dbReference>
<accession>A0AAW9S9R9</accession>
<evidence type="ECO:0000256" key="10">
    <source>
        <dbReference type="ARBA" id="ARBA00044770"/>
    </source>
</evidence>
<evidence type="ECO:0000256" key="9">
    <source>
        <dbReference type="ARBA" id="ARBA00023268"/>
    </source>
</evidence>
<dbReference type="GO" id="GO:0006508">
    <property type="term" value="P:proteolysis"/>
    <property type="evidence" value="ECO:0007669"/>
    <property type="project" value="UniProtKB-KW"/>
</dbReference>
<keyword evidence="6" id="KW-0328">Glycosyltransferase</keyword>
<evidence type="ECO:0000256" key="3">
    <source>
        <dbReference type="ARBA" id="ARBA00007739"/>
    </source>
</evidence>
<keyword evidence="5" id="KW-0645">Protease</keyword>
<evidence type="ECO:0000256" key="5">
    <source>
        <dbReference type="ARBA" id="ARBA00022670"/>
    </source>
</evidence>
<keyword evidence="7" id="KW-0808">Transferase</keyword>
<dbReference type="Gene3D" id="3.40.710.10">
    <property type="entry name" value="DD-peptidase/beta-lactamase superfamily"/>
    <property type="match status" value="1"/>
</dbReference>
<dbReference type="InterPro" id="IPR023346">
    <property type="entry name" value="Lysozyme-like_dom_sf"/>
</dbReference>
<keyword evidence="8" id="KW-0378">Hydrolase</keyword>
<dbReference type="InterPro" id="IPR050396">
    <property type="entry name" value="Glycosyltr_51/Transpeptidase"/>
</dbReference>